<protein>
    <submittedName>
        <fullName evidence="1">DUF2589 domain-containing protein</fullName>
    </submittedName>
</protein>
<evidence type="ECO:0000313" key="1">
    <source>
        <dbReference type="EMBL" id="MFG6111471.1"/>
    </source>
</evidence>
<evidence type="ECO:0000313" key="2">
    <source>
        <dbReference type="Proteomes" id="UP001605261"/>
    </source>
</evidence>
<name>A0ABW7D4P6_9GAMM</name>
<comment type="caution">
    <text evidence="1">The sequence shown here is derived from an EMBL/GenBank/DDBJ whole genome shotgun (WGS) entry which is preliminary data.</text>
</comment>
<sequence>MPDELVNISSQFKGLPMADLIGGPLTAACDSQIKLAQATASFIRSVGFLPPDPANTDPNAVGGTRTALFRFKRPVDNLDPATKEAQPFSEEEVELEVPLLAIVKVPNLSIYSVDINFEMEVKSSFSAKDSQDYSAAMQAEMKVGWGVFSAKVNIQGSVASHKENTRTSDNSAKYTVAVHAEDKGMPEGLARVMDILQTASAPRKIGAPVPVA</sequence>
<gene>
    <name evidence="1" type="ORF">ACEU0G_001807</name>
</gene>
<organism evidence="1 2">
    <name type="scientific">Stenotrophomonas nematodicola</name>
    <dbReference type="NCBI Taxonomy" id="2656746"/>
    <lineage>
        <taxon>Bacteria</taxon>
        <taxon>Pseudomonadati</taxon>
        <taxon>Pseudomonadota</taxon>
        <taxon>Gammaproteobacteria</taxon>
        <taxon>Lysobacterales</taxon>
        <taxon>Lysobacteraceae</taxon>
        <taxon>Stenotrophomonas</taxon>
    </lineage>
</organism>
<keyword evidence="2" id="KW-1185">Reference proteome</keyword>
<dbReference type="EMBL" id="JBHGCJ010000021">
    <property type="protein sequence ID" value="MFG6111471.1"/>
    <property type="molecule type" value="Genomic_DNA"/>
</dbReference>
<dbReference type="InterPro" id="IPR024510">
    <property type="entry name" value="DUF2589"/>
</dbReference>
<proteinExistence type="predicted"/>
<dbReference type="Proteomes" id="UP001605261">
    <property type="component" value="Unassembled WGS sequence"/>
</dbReference>
<dbReference type="RefSeq" id="WP_259208137.1">
    <property type="nucleotide sequence ID" value="NZ_JBHGCJ010000021.1"/>
</dbReference>
<accession>A0ABW7D4P6</accession>
<reference evidence="1 2" key="1">
    <citation type="submission" date="2024-09" db="EMBL/GenBank/DDBJ databases">
        <authorList>
            <consortium name="All-Russian atlas of soil microorganisms"/>
            <consortium name="as a basis for the search for new antimicrobial producers and enzymes with unique properties"/>
            <person name="Sokolova E.A."/>
            <person name="Voronina E.N."/>
        </authorList>
    </citation>
    <scope>NUCLEOTIDE SEQUENCE [LARGE SCALE GENOMIC DNA]</scope>
    <source>
        <strain evidence="1 2">AF-22b-331.1</strain>
    </source>
</reference>
<dbReference type="Pfam" id="PF11655">
    <property type="entry name" value="DUF2589"/>
    <property type="match status" value="1"/>
</dbReference>